<evidence type="ECO:0000256" key="2">
    <source>
        <dbReference type="ARBA" id="ARBA00022475"/>
    </source>
</evidence>
<evidence type="ECO:0000256" key="9">
    <source>
        <dbReference type="SAM" id="Phobius"/>
    </source>
</evidence>
<dbReference type="EMBL" id="CAJNOK010039487">
    <property type="protein sequence ID" value="CAF1545116.1"/>
    <property type="molecule type" value="Genomic_DNA"/>
</dbReference>
<dbReference type="InterPro" id="IPR000276">
    <property type="entry name" value="GPCR_Rhodpsn"/>
</dbReference>
<keyword evidence="7" id="KW-0675">Receptor</keyword>
<evidence type="ECO:0000256" key="3">
    <source>
        <dbReference type="ARBA" id="ARBA00022692"/>
    </source>
</evidence>
<evidence type="ECO:0000256" key="6">
    <source>
        <dbReference type="ARBA" id="ARBA00023136"/>
    </source>
</evidence>
<keyword evidence="8" id="KW-0807">Transducer</keyword>
<proteinExistence type="predicted"/>
<evidence type="ECO:0000256" key="4">
    <source>
        <dbReference type="ARBA" id="ARBA00022989"/>
    </source>
</evidence>
<keyword evidence="2" id="KW-1003">Cell membrane</keyword>
<gene>
    <name evidence="11" type="ORF">OVA965_LOCUS38980</name>
    <name evidence="12" type="ORF">TMI583_LOCUS40224</name>
</gene>
<dbReference type="Proteomes" id="UP000677228">
    <property type="component" value="Unassembled WGS sequence"/>
</dbReference>
<dbReference type="SUPFAM" id="SSF81321">
    <property type="entry name" value="Family A G protein-coupled receptor-like"/>
    <property type="match status" value="1"/>
</dbReference>
<feature type="transmembrane region" description="Helical" evidence="9">
    <location>
        <begin position="362"/>
        <end position="381"/>
    </location>
</feature>
<feature type="domain" description="G-protein coupled receptors family 1 profile" evidence="10">
    <location>
        <begin position="14"/>
        <end position="379"/>
    </location>
</feature>
<dbReference type="PROSITE" id="PS50262">
    <property type="entry name" value="G_PROTEIN_RECEP_F1_2"/>
    <property type="match status" value="1"/>
</dbReference>
<keyword evidence="6 9" id="KW-0472">Membrane</keyword>
<protein>
    <recommendedName>
        <fullName evidence="10">G-protein coupled receptors family 1 profile domain-containing protein</fullName>
    </recommendedName>
</protein>
<feature type="transmembrane region" description="Helical" evidence="9">
    <location>
        <begin position="329"/>
        <end position="350"/>
    </location>
</feature>
<evidence type="ECO:0000256" key="5">
    <source>
        <dbReference type="ARBA" id="ARBA00023040"/>
    </source>
</evidence>
<reference evidence="12" key="1">
    <citation type="submission" date="2021-02" db="EMBL/GenBank/DDBJ databases">
        <authorList>
            <person name="Nowell W R."/>
        </authorList>
    </citation>
    <scope>NUCLEOTIDE SEQUENCE</scope>
</reference>
<evidence type="ECO:0000313" key="11">
    <source>
        <dbReference type="EMBL" id="CAF1545116.1"/>
    </source>
</evidence>
<keyword evidence="3 9" id="KW-0812">Transmembrane</keyword>
<feature type="transmembrane region" description="Helical" evidence="9">
    <location>
        <begin position="180"/>
        <end position="200"/>
    </location>
</feature>
<dbReference type="EMBL" id="CAJOBA010061883">
    <property type="protein sequence ID" value="CAF4334036.1"/>
    <property type="molecule type" value="Genomic_DNA"/>
</dbReference>
<comment type="caution">
    <text evidence="12">The sequence shown here is derived from an EMBL/GenBank/DDBJ whole genome shotgun (WGS) entry which is preliminary data.</text>
</comment>
<dbReference type="Gene3D" id="1.20.1070.10">
    <property type="entry name" value="Rhodopsin 7-helix transmembrane proteins"/>
    <property type="match status" value="1"/>
</dbReference>
<evidence type="ECO:0000259" key="10">
    <source>
        <dbReference type="PROSITE" id="PS50262"/>
    </source>
</evidence>
<keyword evidence="4 9" id="KW-1133">Transmembrane helix</keyword>
<dbReference type="PANTHER" id="PTHR24228">
    <property type="entry name" value="B2 BRADYKININ RECEPTOR/ANGIOTENSIN II RECEPTOR"/>
    <property type="match status" value="1"/>
</dbReference>
<comment type="subcellular location">
    <subcellularLocation>
        <location evidence="1">Cell membrane</location>
        <topology evidence="1">Multi-pass membrane protein</topology>
    </subcellularLocation>
</comment>
<accession>A0A8S2UAS0</accession>
<organism evidence="12 13">
    <name type="scientific">Didymodactylos carnosus</name>
    <dbReference type="NCBI Taxonomy" id="1234261"/>
    <lineage>
        <taxon>Eukaryota</taxon>
        <taxon>Metazoa</taxon>
        <taxon>Spiralia</taxon>
        <taxon>Gnathifera</taxon>
        <taxon>Rotifera</taxon>
        <taxon>Eurotatoria</taxon>
        <taxon>Bdelloidea</taxon>
        <taxon>Philodinida</taxon>
        <taxon>Philodinidae</taxon>
        <taxon>Didymodactylos</taxon>
    </lineage>
</organism>
<dbReference type="CDD" id="cd00637">
    <property type="entry name" value="7tm_classA_rhodopsin-like"/>
    <property type="match status" value="1"/>
</dbReference>
<evidence type="ECO:0000256" key="8">
    <source>
        <dbReference type="ARBA" id="ARBA00023224"/>
    </source>
</evidence>
<dbReference type="Proteomes" id="UP000682733">
    <property type="component" value="Unassembled WGS sequence"/>
</dbReference>
<dbReference type="AlphaFoldDB" id="A0A8S2UAS0"/>
<feature type="transmembrane region" description="Helical" evidence="9">
    <location>
        <begin position="109"/>
        <end position="129"/>
    </location>
</feature>
<feature type="transmembrane region" description="Helical" evidence="9">
    <location>
        <begin position="33"/>
        <end position="56"/>
    </location>
</feature>
<dbReference type="InterPro" id="IPR017452">
    <property type="entry name" value="GPCR_Rhodpsn_7TM"/>
</dbReference>
<evidence type="ECO:0000256" key="1">
    <source>
        <dbReference type="ARBA" id="ARBA00004651"/>
    </source>
</evidence>
<evidence type="ECO:0000313" key="13">
    <source>
        <dbReference type="Proteomes" id="UP000682733"/>
    </source>
</evidence>
<name>A0A8S2UAS0_9BILA</name>
<dbReference type="PRINTS" id="PR00237">
    <property type="entry name" value="GPCRRHODOPSN"/>
</dbReference>
<evidence type="ECO:0000313" key="12">
    <source>
        <dbReference type="EMBL" id="CAF4334036.1"/>
    </source>
</evidence>
<evidence type="ECO:0000256" key="7">
    <source>
        <dbReference type="ARBA" id="ARBA00023170"/>
    </source>
</evidence>
<dbReference type="GO" id="GO:0004930">
    <property type="term" value="F:G protein-coupled receptor activity"/>
    <property type="evidence" value="ECO:0007669"/>
    <property type="project" value="UniProtKB-KW"/>
</dbReference>
<dbReference type="PANTHER" id="PTHR24228:SF59">
    <property type="entry name" value="NEUROPEPTIDE RECEPTOR 15"/>
    <property type="match status" value="1"/>
</dbReference>
<dbReference type="GO" id="GO:0005886">
    <property type="term" value="C:plasma membrane"/>
    <property type="evidence" value="ECO:0007669"/>
    <property type="project" value="UniProtKB-SubCell"/>
</dbReference>
<keyword evidence="5" id="KW-0297">G-protein coupled receptor</keyword>
<sequence length="412" mass="47330">MIYFVIVSLVGTIGNTIILYAYVPLFPGSTSTIFVIFLACVDLWTCLVVTPCIAIMEYNEFDISTFLCRFHIFSKIVIIISSLIMAAIAFDRIFIIINNAVWTMRLVKIILTLILCIALVLGILASLSFSSVSWSELSNLTETFNLSNSSEFVIHSHCYADTTIISDNIRQILKHISNKIFFICIGIVTILYTIIYILILKRQTIRLRVLRKNIDSLTRYDSTPVSSTSSKKQDDVYELINITRKSERKSNKQTFTTSDSRQQKTVSFNINKRDSRQKESSFVSCSNNFIYNDSCTLNTTSFLTKIDKSNTYTNSERLKQQLQKRRRKLIHITSAYLLITLSFIVLYLPSVLNAEQIITSPALVYYLYLCTHAVNPIIYCFTNRNLRFYVLSTLKCTKLPMTRNFDPTRTIH</sequence>
<feature type="transmembrane region" description="Helical" evidence="9">
    <location>
        <begin position="6"/>
        <end position="26"/>
    </location>
</feature>
<feature type="transmembrane region" description="Helical" evidence="9">
    <location>
        <begin position="76"/>
        <end position="97"/>
    </location>
</feature>